<evidence type="ECO:0000256" key="4">
    <source>
        <dbReference type="ARBA" id="ARBA00023136"/>
    </source>
</evidence>
<accession>A0A6J7CJ40</accession>
<feature type="transmembrane region" description="Helical" evidence="5">
    <location>
        <begin position="93"/>
        <end position="110"/>
    </location>
</feature>
<sequence length="194" mass="21032">MSVDYQLKGALSHEHDHGAAIGTAFRISLGVVMLIAGGLKITDLGQSAVAVKAYRLFPQPIQAEIVGYALPPLEMLVGALLLVGLFTRATASVTAVLLVVFIIGIASVWARDLSIECGCFNAGGASTSPINPYEYGREIFRDLILLGLAGWLIVWPRTLLALDSVARPHLHKVYEFMHDDDDQIDQDTEEHNHG</sequence>
<dbReference type="EMBL" id="CAFBLM010000001">
    <property type="protein sequence ID" value="CAB4856808.1"/>
    <property type="molecule type" value="Genomic_DNA"/>
</dbReference>
<dbReference type="InterPro" id="IPR009908">
    <property type="entry name" value="Methylamine_util_MauE"/>
</dbReference>
<reference evidence="7" key="1">
    <citation type="submission" date="2020-05" db="EMBL/GenBank/DDBJ databases">
        <authorList>
            <person name="Chiriac C."/>
            <person name="Salcher M."/>
            <person name="Ghai R."/>
            <person name="Kavagutti S V."/>
        </authorList>
    </citation>
    <scope>NUCLEOTIDE SEQUENCE</scope>
</reference>
<name>A0A6J7CJ40_9ZZZZ</name>
<dbReference type="AlphaFoldDB" id="A0A6J7CJ40"/>
<organism evidence="7">
    <name type="scientific">freshwater metagenome</name>
    <dbReference type="NCBI Taxonomy" id="449393"/>
    <lineage>
        <taxon>unclassified sequences</taxon>
        <taxon>metagenomes</taxon>
        <taxon>ecological metagenomes</taxon>
    </lineage>
</organism>
<proteinExistence type="predicted"/>
<evidence type="ECO:0000313" key="7">
    <source>
        <dbReference type="EMBL" id="CAB4856808.1"/>
    </source>
</evidence>
<gene>
    <name evidence="7" type="ORF">UFOPK3401_00017</name>
</gene>
<dbReference type="GO" id="GO:0030416">
    <property type="term" value="P:methylamine metabolic process"/>
    <property type="evidence" value="ECO:0007669"/>
    <property type="project" value="InterPro"/>
</dbReference>
<comment type="subcellular location">
    <subcellularLocation>
        <location evidence="1">Membrane</location>
        <topology evidence="1">Multi-pass membrane protein</topology>
    </subcellularLocation>
</comment>
<evidence type="ECO:0000256" key="2">
    <source>
        <dbReference type="ARBA" id="ARBA00022692"/>
    </source>
</evidence>
<dbReference type="Pfam" id="PF07291">
    <property type="entry name" value="MauE"/>
    <property type="match status" value="1"/>
</dbReference>
<feature type="domain" description="Methylamine utilisation protein MauE" evidence="6">
    <location>
        <begin position="20"/>
        <end position="153"/>
    </location>
</feature>
<feature type="transmembrane region" description="Helical" evidence="5">
    <location>
        <begin position="65"/>
        <end position="86"/>
    </location>
</feature>
<protein>
    <submittedName>
        <fullName evidence="7">Unannotated protein</fullName>
    </submittedName>
</protein>
<keyword evidence="2 5" id="KW-0812">Transmembrane</keyword>
<evidence type="ECO:0000256" key="5">
    <source>
        <dbReference type="SAM" id="Phobius"/>
    </source>
</evidence>
<evidence type="ECO:0000256" key="3">
    <source>
        <dbReference type="ARBA" id="ARBA00022989"/>
    </source>
</evidence>
<keyword evidence="4 5" id="KW-0472">Membrane</keyword>
<evidence type="ECO:0000256" key="1">
    <source>
        <dbReference type="ARBA" id="ARBA00004141"/>
    </source>
</evidence>
<keyword evidence="3 5" id="KW-1133">Transmembrane helix</keyword>
<dbReference type="GO" id="GO:0016020">
    <property type="term" value="C:membrane"/>
    <property type="evidence" value="ECO:0007669"/>
    <property type="project" value="UniProtKB-SubCell"/>
</dbReference>
<evidence type="ECO:0000259" key="6">
    <source>
        <dbReference type="Pfam" id="PF07291"/>
    </source>
</evidence>